<accession>A0A9D4PE43</accession>
<evidence type="ECO:0000313" key="2">
    <source>
        <dbReference type="Proteomes" id="UP000821837"/>
    </source>
</evidence>
<keyword evidence="2" id="KW-1185">Reference proteome</keyword>
<reference evidence="1" key="1">
    <citation type="journal article" date="2020" name="Cell">
        <title>Large-Scale Comparative Analyses of Tick Genomes Elucidate Their Genetic Diversity and Vector Capacities.</title>
        <authorList>
            <consortium name="Tick Genome and Microbiome Consortium (TIGMIC)"/>
            <person name="Jia N."/>
            <person name="Wang J."/>
            <person name="Shi W."/>
            <person name="Du L."/>
            <person name="Sun Y."/>
            <person name="Zhan W."/>
            <person name="Jiang J.F."/>
            <person name="Wang Q."/>
            <person name="Zhang B."/>
            <person name="Ji P."/>
            <person name="Bell-Sakyi L."/>
            <person name="Cui X.M."/>
            <person name="Yuan T.T."/>
            <person name="Jiang B.G."/>
            <person name="Yang W.F."/>
            <person name="Lam T.T."/>
            <person name="Chang Q.C."/>
            <person name="Ding S.J."/>
            <person name="Wang X.J."/>
            <person name="Zhu J.G."/>
            <person name="Ruan X.D."/>
            <person name="Zhao L."/>
            <person name="Wei J.T."/>
            <person name="Ye R.Z."/>
            <person name="Que T.C."/>
            <person name="Du C.H."/>
            <person name="Zhou Y.H."/>
            <person name="Cheng J.X."/>
            <person name="Dai P.F."/>
            <person name="Guo W.B."/>
            <person name="Han X.H."/>
            <person name="Huang E.J."/>
            <person name="Li L.F."/>
            <person name="Wei W."/>
            <person name="Gao Y.C."/>
            <person name="Liu J.Z."/>
            <person name="Shao H.Z."/>
            <person name="Wang X."/>
            <person name="Wang C.C."/>
            <person name="Yang T.C."/>
            <person name="Huo Q.B."/>
            <person name="Li W."/>
            <person name="Chen H.Y."/>
            <person name="Chen S.E."/>
            <person name="Zhou L.G."/>
            <person name="Ni X.B."/>
            <person name="Tian J.H."/>
            <person name="Sheng Y."/>
            <person name="Liu T."/>
            <person name="Pan Y.S."/>
            <person name="Xia L.Y."/>
            <person name="Li J."/>
            <person name="Zhao F."/>
            <person name="Cao W.C."/>
        </authorList>
    </citation>
    <scope>NUCLEOTIDE SEQUENCE</scope>
    <source>
        <strain evidence="1">Rsan-2018</strain>
    </source>
</reference>
<protein>
    <submittedName>
        <fullName evidence="1">Uncharacterized protein</fullName>
    </submittedName>
</protein>
<dbReference type="VEuPathDB" id="VectorBase:RSAN_041287"/>
<sequence>MERLQKKVHNLHDTERLRTLYDQLQTGVRSLEALGVASSTYGVLLLTILRKSIPSELCLEYYRMKTTSEAVPEDDLQEFLNFLKAEVESRERESTTCSTPL</sequence>
<evidence type="ECO:0000313" key="1">
    <source>
        <dbReference type="EMBL" id="KAH7936417.1"/>
    </source>
</evidence>
<proteinExistence type="predicted"/>
<organism evidence="1 2">
    <name type="scientific">Rhipicephalus sanguineus</name>
    <name type="common">Brown dog tick</name>
    <name type="synonym">Ixodes sanguineus</name>
    <dbReference type="NCBI Taxonomy" id="34632"/>
    <lineage>
        <taxon>Eukaryota</taxon>
        <taxon>Metazoa</taxon>
        <taxon>Ecdysozoa</taxon>
        <taxon>Arthropoda</taxon>
        <taxon>Chelicerata</taxon>
        <taxon>Arachnida</taxon>
        <taxon>Acari</taxon>
        <taxon>Parasitiformes</taxon>
        <taxon>Ixodida</taxon>
        <taxon>Ixodoidea</taxon>
        <taxon>Ixodidae</taxon>
        <taxon>Rhipicephalinae</taxon>
        <taxon>Rhipicephalus</taxon>
        <taxon>Rhipicephalus</taxon>
    </lineage>
</organism>
<name>A0A9D4PE43_RHISA</name>
<reference evidence="1" key="2">
    <citation type="submission" date="2021-09" db="EMBL/GenBank/DDBJ databases">
        <authorList>
            <person name="Jia N."/>
            <person name="Wang J."/>
            <person name="Shi W."/>
            <person name="Du L."/>
            <person name="Sun Y."/>
            <person name="Zhan W."/>
            <person name="Jiang J."/>
            <person name="Wang Q."/>
            <person name="Zhang B."/>
            <person name="Ji P."/>
            <person name="Sakyi L.B."/>
            <person name="Cui X."/>
            <person name="Yuan T."/>
            <person name="Jiang B."/>
            <person name="Yang W."/>
            <person name="Lam T.T.-Y."/>
            <person name="Chang Q."/>
            <person name="Ding S."/>
            <person name="Wang X."/>
            <person name="Zhu J."/>
            <person name="Ruan X."/>
            <person name="Zhao L."/>
            <person name="Wei J."/>
            <person name="Que T."/>
            <person name="Du C."/>
            <person name="Cheng J."/>
            <person name="Dai P."/>
            <person name="Han X."/>
            <person name="Huang E."/>
            <person name="Gao Y."/>
            <person name="Liu J."/>
            <person name="Shao H."/>
            <person name="Ye R."/>
            <person name="Li L."/>
            <person name="Wei W."/>
            <person name="Wang X."/>
            <person name="Wang C."/>
            <person name="Huo Q."/>
            <person name="Li W."/>
            <person name="Guo W."/>
            <person name="Chen H."/>
            <person name="Chen S."/>
            <person name="Zhou L."/>
            <person name="Zhou L."/>
            <person name="Ni X."/>
            <person name="Tian J."/>
            <person name="Zhou Y."/>
            <person name="Sheng Y."/>
            <person name="Liu T."/>
            <person name="Pan Y."/>
            <person name="Xia L."/>
            <person name="Li J."/>
            <person name="Zhao F."/>
            <person name="Cao W."/>
        </authorList>
    </citation>
    <scope>NUCLEOTIDE SEQUENCE</scope>
    <source>
        <strain evidence="1">Rsan-2018</strain>
        <tissue evidence="1">Larvae</tissue>
    </source>
</reference>
<dbReference type="AlphaFoldDB" id="A0A9D4PE43"/>
<gene>
    <name evidence="1" type="ORF">HPB52_023402</name>
</gene>
<comment type="caution">
    <text evidence="1">The sequence shown here is derived from an EMBL/GenBank/DDBJ whole genome shotgun (WGS) entry which is preliminary data.</text>
</comment>
<dbReference type="EMBL" id="JABSTV010001255">
    <property type="protein sequence ID" value="KAH7936417.1"/>
    <property type="molecule type" value="Genomic_DNA"/>
</dbReference>
<dbReference type="Proteomes" id="UP000821837">
    <property type="component" value="Unassembled WGS sequence"/>
</dbReference>